<evidence type="ECO:0000313" key="2">
    <source>
        <dbReference type="EMBL" id="KAJ1089675.1"/>
    </source>
</evidence>
<accession>A0AAV7LQB6</accession>
<dbReference type="Proteomes" id="UP001066276">
    <property type="component" value="Chromosome 11"/>
</dbReference>
<name>A0AAV7LQB6_PLEWA</name>
<protein>
    <submittedName>
        <fullName evidence="2">Uncharacterized protein</fullName>
    </submittedName>
</protein>
<evidence type="ECO:0000256" key="1">
    <source>
        <dbReference type="SAM" id="SignalP"/>
    </source>
</evidence>
<keyword evidence="3" id="KW-1185">Reference proteome</keyword>
<dbReference type="AlphaFoldDB" id="A0AAV7LQB6"/>
<keyword evidence="1" id="KW-0732">Signal</keyword>
<organism evidence="2 3">
    <name type="scientific">Pleurodeles waltl</name>
    <name type="common">Iberian ribbed newt</name>
    <dbReference type="NCBI Taxonomy" id="8319"/>
    <lineage>
        <taxon>Eukaryota</taxon>
        <taxon>Metazoa</taxon>
        <taxon>Chordata</taxon>
        <taxon>Craniata</taxon>
        <taxon>Vertebrata</taxon>
        <taxon>Euteleostomi</taxon>
        <taxon>Amphibia</taxon>
        <taxon>Batrachia</taxon>
        <taxon>Caudata</taxon>
        <taxon>Salamandroidea</taxon>
        <taxon>Salamandridae</taxon>
        <taxon>Pleurodelinae</taxon>
        <taxon>Pleurodeles</taxon>
    </lineage>
</organism>
<gene>
    <name evidence="2" type="ORF">NDU88_002823</name>
</gene>
<reference evidence="2" key="1">
    <citation type="journal article" date="2022" name="bioRxiv">
        <title>Sequencing and chromosome-scale assembly of the giantPleurodeles waltlgenome.</title>
        <authorList>
            <person name="Brown T."/>
            <person name="Elewa A."/>
            <person name="Iarovenko S."/>
            <person name="Subramanian E."/>
            <person name="Araus A.J."/>
            <person name="Petzold A."/>
            <person name="Susuki M."/>
            <person name="Suzuki K.-i.T."/>
            <person name="Hayashi T."/>
            <person name="Toyoda A."/>
            <person name="Oliveira C."/>
            <person name="Osipova E."/>
            <person name="Leigh N.D."/>
            <person name="Simon A."/>
            <person name="Yun M.H."/>
        </authorList>
    </citation>
    <scope>NUCLEOTIDE SEQUENCE</scope>
    <source>
        <strain evidence="2">20211129_DDA</strain>
        <tissue evidence="2">Liver</tissue>
    </source>
</reference>
<comment type="caution">
    <text evidence="2">The sequence shown here is derived from an EMBL/GenBank/DDBJ whole genome shotgun (WGS) entry which is preliminary data.</text>
</comment>
<proteinExistence type="predicted"/>
<dbReference type="EMBL" id="JANPWB010000015">
    <property type="protein sequence ID" value="KAJ1089675.1"/>
    <property type="molecule type" value="Genomic_DNA"/>
</dbReference>
<feature type="chain" id="PRO_5043328116" evidence="1">
    <location>
        <begin position="18"/>
        <end position="109"/>
    </location>
</feature>
<sequence>MGRLFLFLVHLIPVALVKEDGLTAKNRKRIMPDLLTEPSGVDPLYEAHMHCNSPSATEHSMEAGAKIGIEILFGSKADTGSEIQLRAENPAESLDVELFIDKSTINSEL</sequence>
<evidence type="ECO:0000313" key="3">
    <source>
        <dbReference type="Proteomes" id="UP001066276"/>
    </source>
</evidence>
<feature type="signal peptide" evidence="1">
    <location>
        <begin position="1"/>
        <end position="17"/>
    </location>
</feature>